<dbReference type="Pfam" id="PF02706">
    <property type="entry name" value="Wzz"/>
    <property type="match status" value="1"/>
</dbReference>
<evidence type="ECO:0000256" key="5">
    <source>
        <dbReference type="ARBA" id="ARBA00022989"/>
    </source>
</evidence>
<evidence type="ECO:0000313" key="10">
    <source>
        <dbReference type="Proteomes" id="UP001198182"/>
    </source>
</evidence>
<organism evidence="9 10">
    <name type="scientific">Hominifimenecus microfluidus</name>
    <dbReference type="NCBI Taxonomy" id="2885348"/>
    <lineage>
        <taxon>Bacteria</taxon>
        <taxon>Bacillati</taxon>
        <taxon>Bacillota</taxon>
        <taxon>Clostridia</taxon>
        <taxon>Lachnospirales</taxon>
        <taxon>Lachnospiraceae</taxon>
        <taxon>Hominifimenecus</taxon>
    </lineage>
</organism>
<keyword evidence="3" id="KW-1003">Cell membrane</keyword>
<evidence type="ECO:0000259" key="8">
    <source>
        <dbReference type="Pfam" id="PF02706"/>
    </source>
</evidence>
<evidence type="ECO:0000256" key="6">
    <source>
        <dbReference type="ARBA" id="ARBA00023136"/>
    </source>
</evidence>
<feature type="domain" description="Polysaccharide chain length determinant N-terminal" evidence="8">
    <location>
        <begin position="13"/>
        <end position="102"/>
    </location>
</feature>
<dbReference type="AlphaFoldDB" id="A0AAE3EA02"/>
<feature type="transmembrane region" description="Helical" evidence="7">
    <location>
        <begin position="20"/>
        <end position="44"/>
    </location>
</feature>
<dbReference type="GO" id="GO:0005886">
    <property type="term" value="C:plasma membrane"/>
    <property type="evidence" value="ECO:0007669"/>
    <property type="project" value="UniProtKB-SubCell"/>
</dbReference>
<gene>
    <name evidence="9" type="ORF">LKD81_09660</name>
</gene>
<evidence type="ECO:0000256" key="2">
    <source>
        <dbReference type="ARBA" id="ARBA00006683"/>
    </source>
</evidence>
<feature type="transmembrane region" description="Helical" evidence="7">
    <location>
        <begin position="189"/>
        <end position="210"/>
    </location>
</feature>
<comment type="similarity">
    <text evidence="2">Belongs to the CpsC/CapA family.</text>
</comment>
<dbReference type="InterPro" id="IPR003856">
    <property type="entry name" value="LPS_length_determ_N"/>
</dbReference>
<evidence type="ECO:0000256" key="3">
    <source>
        <dbReference type="ARBA" id="ARBA00022475"/>
    </source>
</evidence>
<keyword evidence="6 7" id="KW-0472">Membrane</keyword>
<comment type="caution">
    <text evidence="9">The sequence shown here is derived from an EMBL/GenBank/DDBJ whole genome shotgun (WGS) entry which is preliminary data.</text>
</comment>
<keyword evidence="10" id="KW-1185">Reference proteome</keyword>
<proteinExistence type="inferred from homology"/>
<dbReference type="Proteomes" id="UP001198182">
    <property type="component" value="Unassembled WGS sequence"/>
</dbReference>
<dbReference type="EMBL" id="JAJEQR010000025">
    <property type="protein sequence ID" value="MCC2231257.1"/>
    <property type="molecule type" value="Genomic_DNA"/>
</dbReference>
<dbReference type="GO" id="GO:0004713">
    <property type="term" value="F:protein tyrosine kinase activity"/>
    <property type="evidence" value="ECO:0007669"/>
    <property type="project" value="TreeGrafter"/>
</dbReference>
<comment type="subcellular location">
    <subcellularLocation>
        <location evidence="1">Cell membrane</location>
        <topology evidence="1">Multi-pass membrane protein</topology>
    </subcellularLocation>
</comment>
<evidence type="ECO:0000256" key="7">
    <source>
        <dbReference type="SAM" id="Phobius"/>
    </source>
</evidence>
<dbReference type="PANTHER" id="PTHR32309">
    <property type="entry name" value="TYROSINE-PROTEIN KINASE"/>
    <property type="match status" value="1"/>
</dbReference>
<protein>
    <recommendedName>
        <fullName evidence="8">Polysaccharide chain length determinant N-terminal domain-containing protein</fullName>
    </recommendedName>
</protein>
<dbReference type="RefSeq" id="WP_308453777.1">
    <property type="nucleotide sequence ID" value="NZ_JAJEQR010000025.1"/>
</dbReference>
<accession>A0AAE3EA02</accession>
<sequence>MNNKERERDEEVEIDLKELFFILLHHLWIIVLAGIVLAAGMFVYTRSFVTPLYSSTASVYVLNRQSSDQLTYSDLNSSMQLTKDYQQMFVSRTVLEQVIENLHLQNTDGSVMSPSTLANKISISSPSDTRIINLTVTDASPAWARDIVDELCRVGSTHITQVMKIEGINVNEAGNLPTSPSSPNLKKNVFLGAVAGVVLSAAVIIVLHLMNDTIRTGEDVERYLDVSLMGVIPEMKKGKKGRVNKKDELKTAGSLTYKN</sequence>
<evidence type="ECO:0000256" key="1">
    <source>
        <dbReference type="ARBA" id="ARBA00004651"/>
    </source>
</evidence>
<reference evidence="9" key="1">
    <citation type="submission" date="2021-10" db="EMBL/GenBank/DDBJ databases">
        <title>Anaerobic single-cell dispensing facilitates the cultivation of human gut bacteria.</title>
        <authorList>
            <person name="Afrizal A."/>
        </authorList>
    </citation>
    <scope>NUCLEOTIDE SEQUENCE</scope>
    <source>
        <strain evidence="9">CLA-AA-H215</strain>
    </source>
</reference>
<evidence type="ECO:0000256" key="4">
    <source>
        <dbReference type="ARBA" id="ARBA00022692"/>
    </source>
</evidence>
<keyword evidence="5 7" id="KW-1133">Transmembrane helix</keyword>
<evidence type="ECO:0000313" key="9">
    <source>
        <dbReference type="EMBL" id="MCC2231257.1"/>
    </source>
</evidence>
<dbReference type="InterPro" id="IPR050445">
    <property type="entry name" value="Bact_polysacc_biosynth/exp"/>
</dbReference>
<dbReference type="PANTHER" id="PTHR32309:SF13">
    <property type="entry name" value="FERRIC ENTEROBACTIN TRANSPORT PROTEIN FEPE"/>
    <property type="match status" value="1"/>
</dbReference>
<name>A0AAE3EA02_9FIRM</name>
<keyword evidence="4 7" id="KW-0812">Transmembrane</keyword>